<sequence length="307" mass="33780">MTPLHLIAAELLTDCPVDPAEVDVFDEGVTAPAPEVARFLRRPHRRRALAAALGRERITVSARAQPRHPHTAGAACDRCQAISGPRTGDWTTRPYDSCYACGATGATGPVWQDRLPDRDNAGRLCTTCIEDGIVLHDRKPVARIAFEREHDLQNWMFGDLARDFHVQREVRGVLPDGGGVAVDAVIQPKDPTGWTDTAPALAVEAKALIGRPTGLKDPVKWLAQMVDYTWADFEGFGRLPVLAAPGPVLTGDRDHQPTRHLLGRLWVGELVPFVNDGWTVLMQDHRVWSEAKGPRKTWSVKPRAGSR</sequence>
<evidence type="ECO:0000313" key="2">
    <source>
        <dbReference type="Proteomes" id="UP000264006"/>
    </source>
</evidence>
<accession>A0A346Y5Q6</accession>
<geneLocation type="plasmid" evidence="2">
    <name>pedy32-46i</name>
</geneLocation>
<dbReference type="Proteomes" id="UP000264006">
    <property type="component" value="Plasmid pEDY32-46I"/>
</dbReference>
<organism evidence="1 2">
    <name type="scientific">Euzebya pacifica</name>
    <dbReference type="NCBI Taxonomy" id="1608957"/>
    <lineage>
        <taxon>Bacteria</taxon>
        <taxon>Bacillati</taxon>
        <taxon>Actinomycetota</taxon>
        <taxon>Nitriliruptoria</taxon>
        <taxon>Euzebyales</taxon>
    </lineage>
</organism>
<proteinExistence type="predicted"/>
<protein>
    <submittedName>
        <fullName evidence="1">Uncharacterized protein</fullName>
    </submittedName>
</protein>
<dbReference type="AlphaFoldDB" id="A0A346Y5Q6"/>
<dbReference type="EMBL" id="CP031166">
    <property type="protein sequence ID" value="AXV09803.1"/>
    <property type="molecule type" value="Genomic_DNA"/>
</dbReference>
<dbReference type="OrthoDB" id="4350764at2"/>
<keyword evidence="1" id="KW-0614">Plasmid</keyword>
<dbReference type="KEGG" id="euz:DVS28_b0033"/>
<gene>
    <name evidence="1" type="ORF">DVS28_b0033</name>
</gene>
<keyword evidence="2" id="KW-1185">Reference proteome</keyword>
<evidence type="ECO:0000313" key="1">
    <source>
        <dbReference type="EMBL" id="AXV09803.1"/>
    </source>
</evidence>
<reference evidence="1 2" key="1">
    <citation type="submission" date="2018-09" db="EMBL/GenBank/DDBJ databases">
        <title>Complete genome sequence of Euzebya sp. DY32-46 isolated from seawater of Pacific Ocean.</title>
        <authorList>
            <person name="Xu L."/>
            <person name="Wu Y.-H."/>
            <person name="Xu X.-W."/>
        </authorList>
    </citation>
    <scope>NUCLEOTIDE SEQUENCE [LARGE SCALE GENOMIC DNA]</scope>
    <source>
        <strain evidence="1 2">DY32-46</strain>
        <plasmid evidence="2">pedy32-46i</plasmid>
    </source>
</reference>
<dbReference type="RefSeq" id="WP_114594425.1">
    <property type="nucleotide sequence ID" value="NZ_CP031166.1"/>
</dbReference>
<name>A0A346Y5Q6_9ACTN</name>